<dbReference type="SUPFAM" id="SSF51905">
    <property type="entry name" value="FAD/NAD(P)-binding domain"/>
    <property type="match status" value="1"/>
</dbReference>
<evidence type="ECO:0000259" key="9">
    <source>
        <dbReference type="Pfam" id="PF07992"/>
    </source>
</evidence>
<dbReference type="PRINTS" id="PR00411">
    <property type="entry name" value="PNDRDTASEI"/>
</dbReference>
<dbReference type="InterPro" id="IPR036188">
    <property type="entry name" value="FAD/NAD-bd_sf"/>
</dbReference>
<dbReference type="STRING" id="1202785.A946_10555"/>
<evidence type="ECO:0000256" key="8">
    <source>
        <dbReference type="SAM" id="Phobius"/>
    </source>
</evidence>
<dbReference type="OrthoDB" id="9781621at2"/>
<evidence type="ECO:0000313" key="11">
    <source>
        <dbReference type="EMBL" id="QDQ41385.1"/>
    </source>
</evidence>
<keyword evidence="6" id="KW-0520">NAD</keyword>
<gene>
    <name evidence="10" type="ORF">A946_10555</name>
    <name evidence="11" type="ORF">kam1_126</name>
</gene>
<reference evidence="10 12" key="1">
    <citation type="submission" date="2014-08" db="EMBL/GenBank/DDBJ databases">
        <title>Methylacidiphilum kamchatkense strain Kam1 draft genome sequence.</title>
        <authorList>
            <person name="Birkeland N.-K."/>
            <person name="Erikstad H.A."/>
        </authorList>
    </citation>
    <scope>NUCLEOTIDE SEQUENCE [LARGE SCALE GENOMIC DNA]</scope>
    <source>
        <strain evidence="10 12">Kam1</strain>
    </source>
</reference>
<evidence type="ECO:0000256" key="5">
    <source>
        <dbReference type="ARBA" id="ARBA00023002"/>
    </source>
</evidence>
<comment type="similarity">
    <text evidence="1">Belongs to the NADH dehydrogenase family.</text>
</comment>
<evidence type="ECO:0000313" key="13">
    <source>
        <dbReference type="Proteomes" id="UP000315925"/>
    </source>
</evidence>
<dbReference type="GO" id="GO:0050136">
    <property type="term" value="F:NADH dehydrogenase (quinone) (non-electrogenic) activity"/>
    <property type="evidence" value="ECO:0007669"/>
    <property type="project" value="UniProtKB-EC"/>
</dbReference>
<dbReference type="PANTHER" id="PTHR43706">
    <property type="entry name" value="NADH DEHYDROGENASE"/>
    <property type="match status" value="1"/>
</dbReference>
<reference evidence="13" key="3">
    <citation type="submission" date="2019-03" db="EMBL/GenBank/DDBJ databases">
        <title>Complete genome of Methylacidiphilum kamchatkense Kam1.</title>
        <authorList>
            <person name="Kruse T."/>
            <person name="Murarilal Ratnadevi C."/>
            <person name="Erikstad H.-A."/>
            <person name="Birkeland N.-K."/>
        </authorList>
    </citation>
    <scope>NUCLEOTIDE SEQUENCE [LARGE SCALE GENOMIC DNA]</scope>
    <source>
        <strain evidence="13">kam1</strain>
    </source>
</reference>
<keyword evidence="8" id="KW-0812">Transmembrane</keyword>
<keyword evidence="12" id="KW-1185">Reference proteome</keyword>
<evidence type="ECO:0000313" key="12">
    <source>
        <dbReference type="Proteomes" id="UP000031594"/>
    </source>
</evidence>
<protein>
    <recommendedName>
        <fullName evidence="2">NADH:ubiquinone reductase (non-electrogenic)</fullName>
        <ecNumber evidence="2">1.6.5.9</ecNumber>
    </recommendedName>
</protein>
<keyword evidence="8" id="KW-1133">Transmembrane helix</keyword>
<evidence type="ECO:0000256" key="1">
    <source>
        <dbReference type="ARBA" id="ARBA00005272"/>
    </source>
</evidence>
<dbReference type="EMBL" id="JQNX01000009">
    <property type="protein sequence ID" value="KIE57887.1"/>
    <property type="molecule type" value="Genomic_DNA"/>
</dbReference>
<keyword evidence="5 11" id="KW-0560">Oxidoreductase</keyword>
<dbReference type="InterPro" id="IPR045024">
    <property type="entry name" value="NDH-2"/>
</dbReference>
<dbReference type="PRINTS" id="PR00368">
    <property type="entry name" value="FADPNR"/>
</dbReference>
<dbReference type="RefSeq" id="WP_039722147.1">
    <property type="nucleotide sequence ID" value="NZ_CP037899.1"/>
</dbReference>
<evidence type="ECO:0000256" key="2">
    <source>
        <dbReference type="ARBA" id="ARBA00012637"/>
    </source>
</evidence>
<evidence type="ECO:0000256" key="3">
    <source>
        <dbReference type="ARBA" id="ARBA00022630"/>
    </source>
</evidence>
<evidence type="ECO:0000256" key="7">
    <source>
        <dbReference type="ARBA" id="ARBA00047599"/>
    </source>
</evidence>
<name>A0A0C1RIM7_9BACT</name>
<feature type="domain" description="FAD/NAD(P)-binding" evidence="9">
    <location>
        <begin position="5"/>
        <end position="321"/>
    </location>
</feature>
<dbReference type="InterPro" id="IPR023753">
    <property type="entry name" value="FAD/NAD-binding_dom"/>
</dbReference>
<dbReference type="Gene3D" id="3.50.50.100">
    <property type="match status" value="1"/>
</dbReference>
<reference evidence="11" key="2">
    <citation type="journal article" date="2019" name="BMC Genomics">
        <title>Complete genome sequence analysis of the thermoacidophilic verrucomicrobial methanotroph 'Candidatus Methylacidiphilum kamchatkense' strain Kam1 and comparison with its closest relatives.</title>
        <authorList>
            <person name="Kruse T."/>
            <person name="Ratnadevi C.M."/>
            <person name="Erikstad H.A."/>
            <person name="Birkeland N.K."/>
        </authorList>
    </citation>
    <scope>NUCLEOTIDE SEQUENCE</scope>
    <source>
        <strain evidence="11">Kam1</strain>
    </source>
</reference>
<feature type="transmembrane region" description="Helical" evidence="8">
    <location>
        <begin position="378"/>
        <end position="395"/>
    </location>
</feature>
<keyword evidence="4" id="KW-0274">FAD</keyword>
<dbReference type="PANTHER" id="PTHR43706:SF47">
    <property type="entry name" value="EXTERNAL NADH-UBIQUINONE OXIDOREDUCTASE 1, MITOCHONDRIAL-RELATED"/>
    <property type="match status" value="1"/>
</dbReference>
<dbReference type="EC" id="1.6.5.9" evidence="2"/>
<dbReference type="Proteomes" id="UP000031594">
    <property type="component" value="Unassembled WGS sequence"/>
</dbReference>
<dbReference type="KEGG" id="mkc:kam1_126"/>
<dbReference type="AlphaFoldDB" id="A0A0C1RIM7"/>
<keyword evidence="3" id="KW-0285">Flavoprotein</keyword>
<evidence type="ECO:0000256" key="4">
    <source>
        <dbReference type="ARBA" id="ARBA00022827"/>
    </source>
</evidence>
<evidence type="ECO:0000313" key="10">
    <source>
        <dbReference type="EMBL" id="KIE57887.1"/>
    </source>
</evidence>
<dbReference type="Proteomes" id="UP000315925">
    <property type="component" value="Chromosome"/>
</dbReference>
<organism evidence="11 13">
    <name type="scientific">Methylacidiphilum kamchatkense Kam1</name>
    <dbReference type="NCBI Taxonomy" id="1202785"/>
    <lineage>
        <taxon>Bacteria</taxon>
        <taxon>Pseudomonadati</taxon>
        <taxon>Verrucomicrobiota</taxon>
        <taxon>Methylacidiphilae</taxon>
        <taxon>Methylacidiphilales</taxon>
        <taxon>Methylacidiphilaceae</taxon>
        <taxon>Methylacidiphilum (ex Ratnadevi et al. 2023)</taxon>
    </lineage>
</organism>
<proteinExistence type="inferred from homology"/>
<accession>A0A0C1RIM7</accession>
<sequence>MSTFHVVIGGGGFGGLTAAKTLGKEIQKRKLSCKLTLIDKENHHLFQPLLYQVATAGLAATDIAVPIRSILSRIPEVEVRMDTIERVDLEKKMLFCSKGILPYDFLILSLGMRVNYFGHEEWSSFCLGLKTLGDGRSIRNVILNAFEQAEIETNPKEREKYMTFVIVGGGPTGVELAGALAELSKKALKKDFRNIDPANTRIILLEAAPRILLSYNERLSALARSRLETMGVEIMVSKPVEKIEKGKIFYKGGMIEASTILWAAGVRAVDLPGLDVPKAKDGRIKVLADLTIPGHPEVFVIGDMAMVPGVPAVAPAAIQMGRYAAYEISRRVACLVGKSTGRDCLKPGAFHYFDKGMMTTLGRGKAIVQFRNFGFNGYLAWIVWLLVHIITLISFRNRLAVLIQWAWAYFRFKPGARLLSK</sequence>
<evidence type="ECO:0000256" key="6">
    <source>
        <dbReference type="ARBA" id="ARBA00023027"/>
    </source>
</evidence>
<dbReference type="Pfam" id="PF07992">
    <property type="entry name" value="Pyr_redox_2"/>
    <property type="match status" value="1"/>
</dbReference>
<comment type="catalytic activity">
    <reaction evidence="7">
        <text>a quinone + NADH + H(+) = a quinol + NAD(+)</text>
        <dbReference type="Rhea" id="RHEA:46160"/>
        <dbReference type="ChEBI" id="CHEBI:15378"/>
        <dbReference type="ChEBI" id="CHEBI:24646"/>
        <dbReference type="ChEBI" id="CHEBI:57540"/>
        <dbReference type="ChEBI" id="CHEBI:57945"/>
        <dbReference type="ChEBI" id="CHEBI:132124"/>
        <dbReference type="EC" id="1.6.5.9"/>
    </reaction>
</comment>
<dbReference type="EMBL" id="CP037899">
    <property type="protein sequence ID" value="QDQ41385.1"/>
    <property type="molecule type" value="Genomic_DNA"/>
</dbReference>
<keyword evidence="8" id="KW-0472">Membrane</keyword>